<reference evidence="2" key="1">
    <citation type="submission" date="2020-10" db="EMBL/GenBank/DDBJ databases">
        <title>Taxonomic study of unclassified bacteria belonging to the class Ktedonobacteria.</title>
        <authorList>
            <person name="Yabe S."/>
            <person name="Wang C.M."/>
            <person name="Zheng Y."/>
            <person name="Sakai Y."/>
            <person name="Cavaletti L."/>
            <person name="Monciardini P."/>
            <person name="Donadio S."/>
        </authorList>
    </citation>
    <scope>NUCLEOTIDE SEQUENCE</scope>
    <source>
        <strain evidence="2">SOSP1-1</strain>
    </source>
</reference>
<organism evidence="2 3">
    <name type="scientific">Ktedonospora formicarum</name>
    <dbReference type="NCBI Taxonomy" id="2778364"/>
    <lineage>
        <taxon>Bacteria</taxon>
        <taxon>Bacillati</taxon>
        <taxon>Chloroflexota</taxon>
        <taxon>Ktedonobacteria</taxon>
        <taxon>Ktedonobacterales</taxon>
        <taxon>Ktedonobacteraceae</taxon>
        <taxon>Ktedonospora</taxon>
    </lineage>
</organism>
<dbReference type="AlphaFoldDB" id="A0A8J3MWG6"/>
<sequence>MKQSVVSGSVQDLMRKLSQLHAQLQGLPSASSLDEATNDDEEARQEAQQRQQFTRRFAQEVVGDLQQYLSQPGR</sequence>
<name>A0A8J3MWG6_9CHLR</name>
<comment type="caution">
    <text evidence="2">The sequence shown here is derived from an EMBL/GenBank/DDBJ whole genome shotgun (WGS) entry which is preliminary data.</text>
</comment>
<keyword evidence="3" id="KW-1185">Reference proteome</keyword>
<protein>
    <submittedName>
        <fullName evidence="2">Uncharacterized protein</fullName>
    </submittedName>
</protein>
<evidence type="ECO:0000256" key="1">
    <source>
        <dbReference type="SAM" id="MobiDB-lite"/>
    </source>
</evidence>
<accession>A0A8J3MWG6</accession>
<feature type="compositionally biased region" description="Polar residues" evidence="1">
    <location>
        <begin position="25"/>
        <end position="35"/>
    </location>
</feature>
<gene>
    <name evidence="2" type="ORF">KSX_95800</name>
</gene>
<dbReference type="RefSeq" id="WP_220200331.1">
    <property type="nucleotide sequence ID" value="NZ_BNJF01000012.1"/>
</dbReference>
<feature type="region of interest" description="Disordered" evidence="1">
    <location>
        <begin position="25"/>
        <end position="52"/>
    </location>
</feature>
<evidence type="ECO:0000313" key="3">
    <source>
        <dbReference type="Proteomes" id="UP000612362"/>
    </source>
</evidence>
<dbReference type="EMBL" id="BNJF01000012">
    <property type="protein sequence ID" value="GHO51417.1"/>
    <property type="molecule type" value="Genomic_DNA"/>
</dbReference>
<evidence type="ECO:0000313" key="2">
    <source>
        <dbReference type="EMBL" id="GHO51417.1"/>
    </source>
</evidence>
<proteinExistence type="predicted"/>
<dbReference type="Proteomes" id="UP000612362">
    <property type="component" value="Unassembled WGS sequence"/>
</dbReference>